<keyword evidence="10 13" id="KW-0472">Membrane</keyword>
<dbReference type="PROSITE" id="PS50082">
    <property type="entry name" value="WD_REPEATS_2"/>
    <property type="match status" value="1"/>
</dbReference>
<feature type="compositionally biased region" description="Polar residues" evidence="12">
    <location>
        <begin position="429"/>
        <end position="438"/>
    </location>
</feature>
<evidence type="ECO:0000256" key="10">
    <source>
        <dbReference type="ARBA" id="ARBA00023136"/>
    </source>
</evidence>
<dbReference type="GO" id="GO:0015031">
    <property type="term" value="P:protein transport"/>
    <property type="evidence" value="ECO:0007669"/>
    <property type="project" value="UniProtKB-KW"/>
</dbReference>
<dbReference type="InterPro" id="IPR045260">
    <property type="entry name" value="Sec12-like"/>
</dbReference>
<dbReference type="PANTHER" id="PTHR23284:SF0">
    <property type="entry name" value="PROLACTIN REGULATORY ELEMENT-BINDING PROTEIN"/>
    <property type="match status" value="1"/>
</dbReference>
<protein>
    <recommendedName>
        <fullName evidence="15">Anaphase-promoting complex subunit 4 WD40 domain-containing protein</fullName>
    </recommendedName>
</protein>
<feature type="compositionally biased region" description="Low complexity" evidence="12">
    <location>
        <begin position="156"/>
        <end position="173"/>
    </location>
</feature>
<keyword evidence="3 11" id="KW-0853">WD repeat</keyword>
<evidence type="ECO:0000256" key="12">
    <source>
        <dbReference type="SAM" id="MobiDB-lite"/>
    </source>
</evidence>
<keyword evidence="9 13" id="KW-1133">Transmembrane helix</keyword>
<dbReference type="InterPro" id="IPR036322">
    <property type="entry name" value="WD40_repeat_dom_sf"/>
</dbReference>
<feature type="region of interest" description="Disordered" evidence="12">
    <location>
        <begin position="427"/>
        <end position="450"/>
    </location>
</feature>
<dbReference type="InterPro" id="IPR015943">
    <property type="entry name" value="WD40/YVTN_repeat-like_dom_sf"/>
</dbReference>
<dbReference type="SMART" id="SM00320">
    <property type="entry name" value="WD40"/>
    <property type="match status" value="4"/>
</dbReference>
<organism evidence="14">
    <name type="scientific">Vitrella brassicaformis</name>
    <dbReference type="NCBI Taxonomy" id="1169539"/>
    <lineage>
        <taxon>Eukaryota</taxon>
        <taxon>Sar</taxon>
        <taxon>Alveolata</taxon>
        <taxon>Colpodellida</taxon>
        <taxon>Vitrellaceae</taxon>
        <taxon>Vitrella</taxon>
    </lineage>
</organism>
<evidence type="ECO:0000256" key="11">
    <source>
        <dbReference type="PROSITE-ProRule" id="PRU00221"/>
    </source>
</evidence>
<feature type="repeat" description="WD" evidence="11">
    <location>
        <begin position="194"/>
        <end position="235"/>
    </location>
</feature>
<keyword evidence="8" id="KW-0653">Protein transport</keyword>
<evidence type="ECO:0000256" key="7">
    <source>
        <dbReference type="ARBA" id="ARBA00022892"/>
    </source>
</evidence>
<evidence type="ECO:0008006" key="15">
    <source>
        <dbReference type="Google" id="ProtNLM"/>
    </source>
</evidence>
<dbReference type="PROSITE" id="PS50294">
    <property type="entry name" value="WD_REPEATS_REGION"/>
    <property type="match status" value="1"/>
</dbReference>
<comment type="subcellular location">
    <subcellularLocation>
        <location evidence="1">Endoplasmic reticulum membrane</location>
        <topology evidence="1">Single-pass membrane protein</topology>
    </subcellularLocation>
</comment>
<dbReference type="Gene3D" id="2.130.10.10">
    <property type="entry name" value="YVTN repeat-like/Quinoprotein amine dehydrogenase"/>
    <property type="match status" value="1"/>
</dbReference>
<sequence length="450" mass="48787">MTLKQPLFLDYPIFAADSDSSGYVLTVGGGGGREYGIENQLDLLRVGPSARRRPSVERCFSLPTDTGIFTTVRFSQARRVWVCSVRTFCAFLYVDTDAGGVMNLGEFATDERTRKEQEMATLDPQSRALATVHEDGTLRLWEVEWLDKQPRDQRPSSSAASSSSKPPETLAAALKKKPPTAPFEIKRLHLRHTCRGHESGALDCDFAHDSSLVATTSRDNTFRLWDTQTGEQIAQEACPAPAKAPAGAKSLMPRFCRFFPDVGGPASRKYVLVGAHGARGPTTLTIWRVSGSRVEMVGGQYLADKVPCCSINISADGRSVALGLTDGGVRLINTPFPTGSGWSLQYSYMPHGLPTKAVCFAQRGLLVSAGADYSLMHQVADSTRKRPCAGRGCRAYVFWVLLLMMVAVVVALVVNVGLLPDSDSHVSDSSRAAESSVHTAAPDQTVRDEL</sequence>
<proteinExistence type="predicted"/>
<name>A0A7S1KA15_9ALVE</name>
<dbReference type="InterPro" id="IPR001680">
    <property type="entry name" value="WD40_rpt"/>
</dbReference>
<evidence type="ECO:0000256" key="3">
    <source>
        <dbReference type="ARBA" id="ARBA00022574"/>
    </source>
</evidence>
<feature type="transmembrane region" description="Helical" evidence="13">
    <location>
        <begin position="396"/>
        <end position="419"/>
    </location>
</feature>
<evidence type="ECO:0000256" key="4">
    <source>
        <dbReference type="ARBA" id="ARBA00022692"/>
    </source>
</evidence>
<dbReference type="GO" id="GO:0005085">
    <property type="term" value="F:guanyl-nucleotide exchange factor activity"/>
    <property type="evidence" value="ECO:0007669"/>
    <property type="project" value="InterPro"/>
</dbReference>
<dbReference type="GO" id="GO:0006888">
    <property type="term" value="P:endoplasmic reticulum to Golgi vesicle-mediated transport"/>
    <property type="evidence" value="ECO:0007669"/>
    <property type="project" value="TreeGrafter"/>
</dbReference>
<gene>
    <name evidence="14" type="ORF">VBRA1451_LOCUS22857</name>
</gene>
<evidence type="ECO:0000256" key="13">
    <source>
        <dbReference type="SAM" id="Phobius"/>
    </source>
</evidence>
<dbReference type="GO" id="GO:0003400">
    <property type="term" value="P:regulation of COPII vesicle coating"/>
    <property type="evidence" value="ECO:0007669"/>
    <property type="project" value="TreeGrafter"/>
</dbReference>
<evidence type="ECO:0000256" key="6">
    <source>
        <dbReference type="ARBA" id="ARBA00022824"/>
    </source>
</evidence>
<dbReference type="AlphaFoldDB" id="A0A7S1KA15"/>
<keyword evidence="4 13" id="KW-0812">Transmembrane</keyword>
<dbReference type="PANTHER" id="PTHR23284">
    <property type="entry name" value="PROLACTIN REGULATORY ELEMENT BINDING PROTEIN"/>
    <property type="match status" value="1"/>
</dbReference>
<evidence type="ECO:0000256" key="1">
    <source>
        <dbReference type="ARBA" id="ARBA00004389"/>
    </source>
</evidence>
<accession>A0A7S1KA15</accession>
<feature type="region of interest" description="Disordered" evidence="12">
    <location>
        <begin position="151"/>
        <end position="176"/>
    </location>
</feature>
<dbReference type="SUPFAM" id="SSF50978">
    <property type="entry name" value="WD40 repeat-like"/>
    <property type="match status" value="1"/>
</dbReference>
<dbReference type="Pfam" id="PF00400">
    <property type="entry name" value="WD40"/>
    <property type="match status" value="1"/>
</dbReference>
<evidence type="ECO:0000256" key="2">
    <source>
        <dbReference type="ARBA" id="ARBA00022448"/>
    </source>
</evidence>
<dbReference type="EMBL" id="HBGB01038882">
    <property type="protein sequence ID" value="CAD9067784.1"/>
    <property type="molecule type" value="Transcribed_RNA"/>
</dbReference>
<reference evidence="14" key="1">
    <citation type="submission" date="2021-01" db="EMBL/GenBank/DDBJ databases">
        <authorList>
            <person name="Corre E."/>
            <person name="Pelletier E."/>
            <person name="Niang G."/>
            <person name="Scheremetjew M."/>
            <person name="Finn R."/>
            <person name="Kale V."/>
            <person name="Holt S."/>
            <person name="Cochrane G."/>
            <person name="Meng A."/>
            <person name="Brown T."/>
            <person name="Cohen L."/>
        </authorList>
    </citation>
    <scope>NUCLEOTIDE SEQUENCE</scope>
    <source>
        <strain evidence="14">CCMP3346</strain>
    </source>
</reference>
<evidence type="ECO:0000313" key="14">
    <source>
        <dbReference type="EMBL" id="CAD9067784.1"/>
    </source>
</evidence>
<evidence type="ECO:0000256" key="9">
    <source>
        <dbReference type="ARBA" id="ARBA00022989"/>
    </source>
</evidence>
<keyword evidence="7" id="KW-0931">ER-Golgi transport</keyword>
<evidence type="ECO:0000256" key="8">
    <source>
        <dbReference type="ARBA" id="ARBA00022927"/>
    </source>
</evidence>
<dbReference type="GO" id="GO:0005789">
    <property type="term" value="C:endoplasmic reticulum membrane"/>
    <property type="evidence" value="ECO:0007669"/>
    <property type="project" value="UniProtKB-SubCell"/>
</dbReference>
<keyword evidence="5" id="KW-0677">Repeat</keyword>
<evidence type="ECO:0000256" key="5">
    <source>
        <dbReference type="ARBA" id="ARBA00022737"/>
    </source>
</evidence>
<keyword evidence="2" id="KW-0813">Transport</keyword>
<keyword evidence="6" id="KW-0256">Endoplasmic reticulum</keyword>